<proteinExistence type="predicted"/>
<protein>
    <recommendedName>
        <fullName evidence="7">Xylanolytic transcriptional activator regulatory domain-containing protein</fullName>
    </recommendedName>
</protein>
<evidence type="ECO:0000313" key="8">
    <source>
        <dbReference type="EMBL" id="KAH7232980.1"/>
    </source>
</evidence>
<sequence length="700" mass="78422">MAGEFHVTSGEWTDHPSISSEMSSVPTMASSTLYSSGPCTTNIRHQHQPSAEFPFSGGASAFSNLSDGSWMLLDPSMGNFSFPWFMGGLEVPFDLPEFPESHHEAQTQADNTVPTTSGFQTSTAAPAPPQAYLSPSNICSSYTQPCRPFPELQDASTLMAGAEIFGHIHDIPQKAIQGLNDFYKTQLKDPTPSSIPGSILHAFVELYFEYFDPQFPFLHPSRLQDPDLPWILLLAVAAVGSHYSEIQDADEYTLALTDLLSRVLESLVSDQITNIDIVTVQSVFLLHVLWMFSGSHRDKIVLRHKQSSLATLCWDLLGHANKHRSLASHLDTDPDQEWETWVDKESEIRIATCVRALECLGHLFLGSPIILHVRDITRQLPCPDKIWRFRNAKDWKQHRDTSFGHQHEQREGVPEQDDSRTSIKEAFTSKIVVLELFIDERNLSRQIRCSHLLRSSFMSYLDHPSEDGDHATANPFLPTAGTHQSENPFLGTSIDRLSFLPRHDITGGLSETIFHVLAILRLVPLEILHSATGWQTTKEQMTKSKAQFKDFYMHNGANARKALWHAACIFRSTRSCRRLACYDALSLTVSMGYVYCYSEVRTLLYQASGTPASAGSSPSIVRLDQLHERSAVERWIETGADSIVHLTGVGLLDGSDHCVRFLRDLERTLTSQIAWRGFCRAFAGTFAQLRRGETPTKDCN</sequence>
<keyword evidence="2" id="KW-0862">Zinc</keyword>
<evidence type="ECO:0000256" key="3">
    <source>
        <dbReference type="ARBA" id="ARBA00023015"/>
    </source>
</evidence>
<feature type="compositionally biased region" description="Polar residues" evidence="6">
    <location>
        <begin position="106"/>
        <end position="123"/>
    </location>
</feature>
<evidence type="ECO:0000313" key="9">
    <source>
        <dbReference type="Proteomes" id="UP000813427"/>
    </source>
</evidence>
<comment type="caution">
    <text evidence="8">The sequence shown here is derived from an EMBL/GenBank/DDBJ whole genome shotgun (WGS) entry which is preliminary data.</text>
</comment>
<dbReference type="Proteomes" id="UP000813427">
    <property type="component" value="Unassembled WGS sequence"/>
</dbReference>
<evidence type="ECO:0000259" key="7">
    <source>
        <dbReference type="Pfam" id="PF04082"/>
    </source>
</evidence>
<evidence type="ECO:0000256" key="5">
    <source>
        <dbReference type="ARBA" id="ARBA00023242"/>
    </source>
</evidence>
<dbReference type="Pfam" id="PF04082">
    <property type="entry name" value="Fungal_trans"/>
    <property type="match status" value="1"/>
</dbReference>
<keyword evidence="5" id="KW-0539">Nucleus</keyword>
<dbReference type="AlphaFoldDB" id="A0A8K0W5R1"/>
<organism evidence="8 9">
    <name type="scientific">Fusarium tricinctum</name>
    <dbReference type="NCBI Taxonomy" id="61284"/>
    <lineage>
        <taxon>Eukaryota</taxon>
        <taxon>Fungi</taxon>
        <taxon>Dikarya</taxon>
        <taxon>Ascomycota</taxon>
        <taxon>Pezizomycotina</taxon>
        <taxon>Sordariomycetes</taxon>
        <taxon>Hypocreomycetidae</taxon>
        <taxon>Hypocreales</taxon>
        <taxon>Nectriaceae</taxon>
        <taxon>Fusarium</taxon>
        <taxon>Fusarium tricinctum species complex</taxon>
    </lineage>
</organism>
<keyword evidence="9" id="KW-1185">Reference proteome</keyword>
<evidence type="ECO:0000256" key="4">
    <source>
        <dbReference type="ARBA" id="ARBA00023163"/>
    </source>
</evidence>
<keyword evidence="1" id="KW-0479">Metal-binding</keyword>
<dbReference type="InterPro" id="IPR007219">
    <property type="entry name" value="XnlR_reg_dom"/>
</dbReference>
<keyword evidence="3" id="KW-0805">Transcription regulation</keyword>
<evidence type="ECO:0000256" key="1">
    <source>
        <dbReference type="ARBA" id="ARBA00022723"/>
    </source>
</evidence>
<dbReference type="GO" id="GO:0006351">
    <property type="term" value="P:DNA-templated transcription"/>
    <property type="evidence" value="ECO:0007669"/>
    <property type="project" value="InterPro"/>
</dbReference>
<dbReference type="EMBL" id="JAGPXF010000008">
    <property type="protein sequence ID" value="KAH7232980.1"/>
    <property type="molecule type" value="Genomic_DNA"/>
</dbReference>
<evidence type="ECO:0000256" key="2">
    <source>
        <dbReference type="ARBA" id="ARBA00022833"/>
    </source>
</evidence>
<keyword evidence="4" id="KW-0804">Transcription</keyword>
<name>A0A8K0W5R1_9HYPO</name>
<dbReference type="OrthoDB" id="10018191at2759"/>
<feature type="region of interest" description="Disordered" evidence="6">
    <location>
        <begin position="398"/>
        <end position="420"/>
    </location>
</feature>
<feature type="region of interest" description="Disordered" evidence="6">
    <location>
        <begin position="1"/>
        <end position="23"/>
    </location>
</feature>
<dbReference type="CDD" id="cd12148">
    <property type="entry name" value="fungal_TF_MHR"/>
    <property type="match status" value="1"/>
</dbReference>
<feature type="region of interest" description="Disordered" evidence="6">
    <location>
        <begin position="100"/>
        <end position="128"/>
    </location>
</feature>
<evidence type="ECO:0000256" key="6">
    <source>
        <dbReference type="SAM" id="MobiDB-lite"/>
    </source>
</evidence>
<gene>
    <name evidence="8" type="ORF">BKA59DRAFT_517415</name>
</gene>
<dbReference type="GO" id="GO:0003677">
    <property type="term" value="F:DNA binding"/>
    <property type="evidence" value="ECO:0007669"/>
    <property type="project" value="InterPro"/>
</dbReference>
<dbReference type="GO" id="GO:0008270">
    <property type="term" value="F:zinc ion binding"/>
    <property type="evidence" value="ECO:0007669"/>
    <property type="project" value="InterPro"/>
</dbReference>
<accession>A0A8K0W5R1</accession>
<dbReference type="PANTHER" id="PTHR47660:SF2">
    <property type="entry name" value="TRANSCRIPTION FACTOR WITH C2H2 AND ZN(2)-CYS(6) DNA BINDING DOMAIN (EUROFUNG)"/>
    <property type="match status" value="1"/>
</dbReference>
<reference evidence="8" key="1">
    <citation type="journal article" date="2021" name="Nat. Commun.">
        <title>Genetic determinants of endophytism in the Arabidopsis root mycobiome.</title>
        <authorList>
            <person name="Mesny F."/>
            <person name="Miyauchi S."/>
            <person name="Thiergart T."/>
            <person name="Pickel B."/>
            <person name="Atanasova L."/>
            <person name="Karlsson M."/>
            <person name="Huettel B."/>
            <person name="Barry K.W."/>
            <person name="Haridas S."/>
            <person name="Chen C."/>
            <person name="Bauer D."/>
            <person name="Andreopoulos W."/>
            <person name="Pangilinan J."/>
            <person name="LaButti K."/>
            <person name="Riley R."/>
            <person name="Lipzen A."/>
            <person name="Clum A."/>
            <person name="Drula E."/>
            <person name="Henrissat B."/>
            <person name="Kohler A."/>
            <person name="Grigoriev I.V."/>
            <person name="Martin F.M."/>
            <person name="Hacquard S."/>
        </authorList>
    </citation>
    <scope>NUCLEOTIDE SEQUENCE</scope>
    <source>
        <strain evidence="8">MPI-SDFR-AT-0068</strain>
    </source>
</reference>
<dbReference type="PANTHER" id="PTHR47660">
    <property type="entry name" value="TRANSCRIPTION FACTOR WITH C2H2 AND ZN(2)-CYS(6) DNA BINDING DOMAIN (EUROFUNG)-RELATED-RELATED"/>
    <property type="match status" value="1"/>
</dbReference>
<feature type="domain" description="Xylanolytic transcriptional activator regulatory" evidence="7">
    <location>
        <begin position="205"/>
        <end position="415"/>
    </location>
</feature>